<dbReference type="GO" id="GO:0005576">
    <property type="term" value="C:extracellular region"/>
    <property type="evidence" value="ECO:0007669"/>
    <property type="project" value="UniProtKB-SubCell"/>
</dbReference>
<sequence length="372" mass="37303">MRSTRKRAFAVLAASALAPLLLGGIANAQEEIPEKNEGAISGIIWNDKNSDGVLNSWESGIPGQSVALGGLTTTTAADGSYSFRGLALGSHTLSLPNRTAQGQTWTRAGGGSGFAPGGGVATATVTLTEERPSVTGLNGGFAPTGNDYSVSQLILEPVKDSYRVGEVVKIVGGAYYEGPLPDGFGARLTVPAGLTKLTRVGGMPASGKADGPHEVTGMFQENRGAGLIEFVGYDFRVDAPFSAAEVRLEVLPLKHGATDVNPANNALARPITATGEPVAASSAAAAPVGAGAGRTGGGAPAPETAAPSSTAPEAGAKNVYMPIAHGEEVRQEALASTGASLVGPLALGAVLLVGGGAAFAVSLSRRRAAHED</sequence>
<name>A0A290ZFI6_9PSEU</name>
<evidence type="ECO:0000256" key="5">
    <source>
        <dbReference type="SAM" id="Phobius"/>
    </source>
</evidence>
<keyword evidence="3 6" id="KW-0732">Signal</keyword>
<dbReference type="GO" id="GO:0005975">
    <property type="term" value="P:carbohydrate metabolic process"/>
    <property type="evidence" value="ECO:0007669"/>
    <property type="project" value="UniProtKB-ARBA"/>
</dbReference>
<organism evidence="8 9">
    <name type="scientific">Actinosynnema pretiosum</name>
    <dbReference type="NCBI Taxonomy" id="42197"/>
    <lineage>
        <taxon>Bacteria</taxon>
        <taxon>Bacillati</taxon>
        <taxon>Actinomycetota</taxon>
        <taxon>Actinomycetes</taxon>
        <taxon>Pseudonocardiales</taxon>
        <taxon>Pseudonocardiaceae</taxon>
        <taxon>Actinosynnema</taxon>
    </lineage>
</organism>
<evidence type="ECO:0000256" key="4">
    <source>
        <dbReference type="SAM" id="MobiDB-lite"/>
    </source>
</evidence>
<feature type="transmembrane region" description="Helical" evidence="5">
    <location>
        <begin position="341"/>
        <end position="363"/>
    </location>
</feature>
<evidence type="ECO:0000256" key="2">
    <source>
        <dbReference type="ARBA" id="ARBA00022525"/>
    </source>
</evidence>
<accession>A0A290ZFI6</accession>
<dbReference type="Proteomes" id="UP000218505">
    <property type="component" value="Chromosome"/>
</dbReference>
<keyword evidence="5" id="KW-0812">Transmembrane</keyword>
<protein>
    <recommendedName>
        <fullName evidence="7">SD-repeat containing protein B domain-containing protein</fullName>
    </recommendedName>
</protein>
<feature type="signal peptide" evidence="6">
    <location>
        <begin position="1"/>
        <end position="28"/>
    </location>
</feature>
<dbReference type="KEGG" id="apre:CNX65_34380"/>
<dbReference type="SUPFAM" id="SSF117074">
    <property type="entry name" value="Hypothetical protein PA1324"/>
    <property type="match status" value="1"/>
</dbReference>
<feature type="chain" id="PRO_5012968125" description="SD-repeat containing protein B domain-containing protein" evidence="6">
    <location>
        <begin position="29"/>
        <end position="372"/>
    </location>
</feature>
<keyword evidence="5" id="KW-0472">Membrane</keyword>
<evidence type="ECO:0000259" key="7">
    <source>
        <dbReference type="Pfam" id="PF17210"/>
    </source>
</evidence>
<keyword evidence="2" id="KW-0964">Secreted</keyword>
<dbReference type="Pfam" id="PF17210">
    <property type="entry name" value="SdrD_B"/>
    <property type="match status" value="1"/>
</dbReference>
<dbReference type="InterPro" id="IPR013783">
    <property type="entry name" value="Ig-like_fold"/>
</dbReference>
<dbReference type="InterPro" id="IPR033764">
    <property type="entry name" value="Sdr_B"/>
</dbReference>
<evidence type="ECO:0000256" key="3">
    <source>
        <dbReference type="ARBA" id="ARBA00022729"/>
    </source>
</evidence>
<keyword evidence="9" id="KW-1185">Reference proteome</keyword>
<feature type="compositionally biased region" description="Gly residues" evidence="4">
    <location>
        <begin position="290"/>
        <end position="299"/>
    </location>
</feature>
<feature type="compositionally biased region" description="Low complexity" evidence="4">
    <location>
        <begin position="300"/>
        <end position="313"/>
    </location>
</feature>
<keyword evidence="5" id="KW-1133">Transmembrane helix</keyword>
<evidence type="ECO:0000256" key="6">
    <source>
        <dbReference type="SAM" id="SignalP"/>
    </source>
</evidence>
<feature type="domain" description="SD-repeat containing protein B" evidence="7">
    <location>
        <begin position="40"/>
        <end position="112"/>
    </location>
</feature>
<feature type="region of interest" description="Disordered" evidence="4">
    <location>
        <begin position="289"/>
        <end position="313"/>
    </location>
</feature>
<dbReference type="AlphaFoldDB" id="A0A290ZFI6"/>
<reference evidence="8" key="1">
    <citation type="submission" date="2017-09" db="EMBL/GenBank/DDBJ databases">
        <title>Complete Genome Sequence of ansamitocin-producing Bacterium Actinosynnema pretiosum X47.</title>
        <authorList>
            <person name="Cao G."/>
            <person name="Zong G."/>
            <person name="Zhong C."/>
            <person name="Fu J."/>
        </authorList>
    </citation>
    <scope>NUCLEOTIDE SEQUENCE [LARGE SCALE GENOMIC DNA]</scope>
    <source>
        <strain evidence="8">X47</strain>
    </source>
</reference>
<gene>
    <name evidence="8" type="ORF">CNX65_34380</name>
</gene>
<proteinExistence type="predicted"/>
<comment type="subcellular location">
    <subcellularLocation>
        <location evidence="1">Secreted</location>
    </subcellularLocation>
</comment>
<evidence type="ECO:0000313" key="8">
    <source>
        <dbReference type="EMBL" id="ATE57771.1"/>
    </source>
</evidence>
<evidence type="ECO:0000313" key="9">
    <source>
        <dbReference type="Proteomes" id="UP000218505"/>
    </source>
</evidence>
<dbReference type="Gene3D" id="2.60.40.10">
    <property type="entry name" value="Immunoglobulins"/>
    <property type="match status" value="1"/>
</dbReference>
<dbReference type="RefSeq" id="WP_096497418.1">
    <property type="nucleotide sequence ID" value="NZ_CP023445.1"/>
</dbReference>
<dbReference type="EMBL" id="CP023445">
    <property type="protein sequence ID" value="ATE57771.1"/>
    <property type="molecule type" value="Genomic_DNA"/>
</dbReference>
<evidence type="ECO:0000256" key="1">
    <source>
        <dbReference type="ARBA" id="ARBA00004613"/>
    </source>
</evidence>